<dbReference type="CDD" id="cd07783">
    <property type="entry name" value="ASKHA_NBD_FGGY_SePSK_AtXK1-like"/>
    <property type="match status" value="1"/>
</dbReference>
<evidence type="ECO:0000256" key="1">
    <source>
        <dbReference type="ARBA" id="ARBA00009156"/>
    </source>
</evidence>
<sequence>MKTSRGFSIPNNTPKGPSAALVRQFVGLDLGTSGARISIIEPAFTTTDRSYKEVYTQAVLWNEGAYDDPKAWMEVVTSLLQSANDDFGLERVASICVSGTSSSCILVDAADGGKVTRSPARMYDYDVVTSSIHTPTQEPVYGVRALQKLQQFAPDKHTCQSPTSALAKLLSWNEEKPLTSSERLCHQSDYISMNLLSSNKACGSNHNNVQVYSDWHNCLKLGYDVRQLSWPPWLLDCLHDAGLAQSVLPFTVVSPGEPMGTISADAAKRFGLPEHTIVVGGTTDSNAAFFAATGTRTAPGTAVTSLGSTLAMKQLSDTYVEDASCGVYSHRFPSVLLNDTMREAWLVGGASNVGCAALRQQDFSNEDLVAISAKIDPSVDSNLSYYPLTKKGERFPIADSTKEPVLEPVPESRNEFLHGILQGIADVERDGFVILGSLGATPSRPTLVLTAGGGSKNDVWNQLRQRRLREAFGDDSLKVDKAENVEAGFGAAVLAAGAFF</sequence>
<comment type="similarity">
    <text evidence="1">Belongs to the FGGY kinase family.</text>
</comment>
<evidence type="ECO:0000259" key="5">
    <source>
        <dbReference type="Pfam" id="PF02782"/>
    </source>
</evidence>
<dbReference type="PANTHER" id="PTHR10196:SF80">
    <property type="entry name" value="D-RIBULOSE KINASE"/>
    <property type="match status" value="1"/>
</dbReference>
<dbReference type="SUPFAM" id="SSF53067">
    <property type="entry name" value="Actin-like ATPase domain"/>
    <property type="match status" value="2"/>
</dbReference>
<gene>
    <name evidence="6" type="ORF">PTTT1_LOCUS43956</name>
</gene>
<dbReference type="Proteomes" id="UP000836788">
    <property type="component" value="Chromosome 5"/>
</dbReference>
<reference evidence="6" key="1">
    <citation type="submission" date="2022-02" db="EMBL/GenBank/DDBJ databases">
        <authorList>
            <person name="Giguere J D."/>
        </authorList>
    </citation>
    <scope>NUCLEOTIDE SEQUENCE</scope>
    <source>
        <strain evidence="6">CCAP 1055/1</strain>
    </source>
</reference>
<name>A0A8J9XB71_PHATR</name>
<dbReference type="InterPro" id="IPR043129">
    <property type="entry name" value="ATPase_NBD"/>
</dbReference>
<dbReference type="EMBL" id="OU594946">
    <property type="protein sequence ID" value="CAG9290170.1"/>
    <property type="molecule type" value="Genomic_DNA"/>
</dbReference>
<feature type="domain" description="Carbohydrate kinase FGGY C-terminal" evidence="5">
    <location>
        <begin position="340"/>
        <end position="497"/>
    </location>
</feature>
<evidence type="ECO:0000259" key="4">
    <source>
        <dbReference type="Pfam" id="PF00370"/>
    </source>
</evidence>
<accession>A0A8J9XB71</accession>
<dbReference type="Pfam" id="PF02782">
    <property type="entry name" value="FGGY_C"/>
    <property type="match status" value="1"/>
</dbReference>
<dbReference type="Gene3D" id="3.30.420.40">
    <property type="match status" value="2"/>
</dbReference>
<dbReference type="Pfam" id="PF00370">
    <property type="entry name" value="FGGY_N"/>
    <property type="match status" value="1"/>
</dbReference>
<dbReference type="PANTHER" id="PTHR10196">
    <property type="entry name" value="SUGAR KINASE"/>
    <property type="match status" value="1"/>
</dbReference>
<dbReference type="AlphaFoldDB" id="A0A8J9XB71"/>
<keyword evidence="2" id="KW-0808">Transferase</keyword>
<dbReference type="InterPro" id="IPR018485">
    <property type="entry name" value="FGGY_C"/>
</dbReference>
<evidence type="ECO:0000256" key="3">
    <source>
        <dbReference type="ARBA" id="ARBA00022777"/>
    </source>
</evidence>
<dbReference type="InterPro" id="IPR018484">
    <property type="entry name" value="FGGY_N"/>
</dbReference>
<organism evidence="6">
    <name type="scientific">Phaeodactylum tricornutum</name>
    <name type="common">Diatom</name>
    <dbReference type="NCBI Taxonomy" id="2850"/>
    <lineage>
        <taxon>Eukaryota</taxon>
        <taxon>Sar</taxon>
        <taxon>Stramenopiles</taxon>
        <taxon>Ochrophyta</taxon>
        <taxon>Bacillariophyta</taxon>
        <taxon>Bacillariophyceae</taxon>
        <taxon>Bacillariophycidae</taxon>
        <taxon>Naviculales</taxon>
        <taxon>Phaeodactylaceae</taxon>
        <taxon>Phaeodactylum</taxon>
    </lineage>
</organism>
<dbReference type="GO" id="GO:0005997">
    <property type="term" value="P:xylulose metabolic process"/>
    <property type="evidence" value="ECO:0007669"/>
    <property type="project" value="TreeGrafter"/>
</dbReference>
<protein>
    <submittedName>
        <fullName evidence="6">Uncharacterized protein</fullName>
    </submittedName>
</protein>
<dbReference type="GO" id="GO:0005829">
    <property type="term" value="C:cytosol"/>
    <property type="evidence" value="ECO:0007669"/>
    <property type="project" value="TreeGrafter"/>
</dbReference>
<evidence type="ECO:0000313" key="6">
    <source>
        <dbReference type="EMBL" id="CAG9290170.1"/>
    </source>
</evidence>
<keyword evidence="3" id="KW-0418">Kinase</keyword>
<proteinExistence type="inferred from homology"/>
<evidence type="ECO:0000256" key="2">
    <source>
        <dbReference type="ARBA" id="ARBA00022679"/>
    </source>
</evidence>
<dbReference type="GO" id="GO:0004856">
    <property type="term" value="F:D-xylulokinase activity"/>
    <property type="evidence" value="ECO:0007669"/>
    <property type="project" value="TreeGrafter"/>
</dbReference>
<feature type="domain" description="Carbohydrate kinase FGGY N-terminal" evidence="4">
    <location>
        <begin position="26"/>
        <end position="290"/>
    </location>
</feature>